<dbReference type="SUPFAM" id="SSF48150">
    <property type="entry name" value="DNA-glycosylase"/>
    <property type="match status" value="1"/>
</dbReference>
<dbReference type="Pfam" id="PF00633">
    <property type="entry name" value="HHH"/>
    <property type="match status" value="1"/>
</dbReference>
<keyword evidence="9 10" id="KW-0326">Glycosidase</keyword>
<dbReference type="InterPro" id="IPR023170">
    <property type="entry name" value="HhH_base_excis_C"/>
</dbReference>
<keyword evidence="4 10" id="KW-0227">DNA damage</keyword>
<dbReference type="InterPro" id="IPR004036">
    <property type="entry name" value="Endonuclease-III-like_CS2"/>
</dbReference>
<sequence>MNETPEKPAAKKAVTKKAGAKKAVAKKVAAVAEQAPAKKPATKKPATKTAATKKAAVAKKAAAKTTAAKKTAAAKAPAKKAAARKQESRAAMVRRARRINRELAELYPYAHPELDFTNPFELLVATVLSAQTTDLRVNQTTPRLFAVCPTPEDMAAMDPQQLEELIRPTGFFRAKAKSLLGLSAALRDRFGGEVPGRLEDLVTLPGVGRKTANVVLGNAFGVPGITVDTHFGRLARRFGWTTHQDAEKVEADVADIFPKSEWTMLSHRVVFHGRRVCHSRKPACGACAIAPLCPAYGEGETDPEKARKLLKYELGGQPGQRLRPPADYPGQPAPPMAAQAAAS</sequence>
<name>A0ABZ2QPY0_9ACTN</name>
<dbReference type="SMART" id="SM00478">
    <property type="entry name" value="ENDO3c"/>
    <property type="match status" value="1"/>
</dbReference>
<dbReference type="RefSeq" id="WP_407287386.1">
    <property type="nucleotide sequence ID" value="NZ_CP147982.1"/>
</dbReference>
<keyword evidence="14" id="KW-1185">Reference proteome</keyword>
<dbReference type="SMART" id="SM00525">
    <property type="entry name" value="FES"/>
    <property type="match status" value="1"/>
</dbReference>
<dbReference type="InterPro" id="IPR011257">
    <property type="entry name" value="DNA_glycosylase"/>
</dbReference>
<dbReference type="HAMAP" id="MF_00942">
    <property type="entry name" value="Nth"/>
    <property type="match status" value="1"/>
</dbReference>
<dbReference type="InterPro" id="IPR005759">
    <property type="entry name" value="Nth"/>
</dbReference>
<feature type="binding site" evidence="10">
    <location>
        <position position="293"/>
    </location>
    <ligand>
        <name>[4Fe-4S] cluster</name>
        <dbReference type="ChEBI" id="CHEBI:49883"/>
    </ligand>
</feature>
<evidence type="ECO:0000256" key="1">
    <source>
        <dbReference type="ARBA" id="ARBA00008343"/>
    </source>
</evidence>
<evidence type="ECO:0000256" key="6">
    <source>
        <dbReference type="ARBA" id="ARBA00023004"/>
    </source>
</evidence>
<protein>
    <recommendedName>
        <fullName evidence="10">Endonuclease III</fullName>
        <ecNumber evidence="10">4.2.99.18</ecNumber>
    </recommendedName>
    <alternativeName>
        <fullName evidence="10">DNA-(apurinic or apyrimidinic site) lyase</fullName>
    </alternativeName>
</protein>
<comment type="cofactor">
    <cofactor evidence="10">
        <name>[4Fe-4S] cluster</name>
        <dbReference type="ChEBI" id="CHEBI:49883"/>
    </cofactor>
    <text evidence="10">Binds 1 [4Fe-4S] cluster.</text>
</comment>
<evidence type="ECO:0000256" key="4">
    <source>
        <dbReference type="ARBA" id="ARBA00022763"/>
    </source>
</evidence>
<proteinExistence type="inferred from homology"/>
<dbReference type="Pfam" id="PF00730">
    <property type="entry name" value="HhH-GPD"/>
    <property type="match status" value="1"/>
</dbReference>
<evidence type="ECO:0000256" key="11">
    <source>
        <dbReference type="SAM" id="MobiDB-lite"/>
    </source>
</evidence>
<dbReference type="Gene3D" id="1.10.340.30">
    <property type="entry name" value="Hypothetical protein, domain 2"/>
    <property type="match status" value="1"/>
</dbReference>
<comment type="catalytic activity">
    <reaction evidence="10">
        <text>2'-deoxyribonucleotide-(2'-deoxyribose 5'-phosphate)-2'-deoxyribonucleotide-DNA = a 3'-end 2'-deoxyribonucleotide-(2,3-dehydro-2,3-deoxyribose 5'-phosphate)-DNA + a 5'-end 5'-phospho-2'-deoxyribonucleoside-DNA + H(+)</text>
        <dbReference type="Rhea" id="RHEA:66592"/>
        <dbReference type="Rhea" id="RHEA-COMP:13180"/>
        <dbReference type="Rhea" id="RHEA-COMP:16897"/>
        <dbReference type="Rhea" id="RHEA-COMP:17067"/>
        <dbReference type="ChEBI" id="CHEBI:15378"/>
        <dbReference type="ChEBI" id="CHEBI:136412"/>
        <dbReference type="ChEBI" id="CHEBI:157695"/>
        <dbReference type="ChEBI" id="CHEBI:167181"/>
        <dbReference type="EC" id="4.2.99.18"/>
    </reaction>
</comment>
<dbReference type="InterPro" id="IPR003651">
    <property type="entry name" value="Endonuclease3_FeS-loop_motif"/>
</dbReference>
<dbReference type="Proteomes" id="UP001626628">
    <property type="component" value="Chromosome"/>
</dbReference>
<keyword evidence="13" id="KW-0540">Nuclease</keyword>
<feature type="binding site" evidence="10">
    <location>
        <position position="277"/>
    </location>
    <ligand>
        <name>[4Fe-4S] cluster</name>
        <dbReference type="ChEBI" id="CHEBI:49883"/>
    </ligand>
</feature>
<evidence type="ECO:0000256" key="9">
    <source>
        <dbReference type="ARBA" id="ARBA00023295"/>
    </source>
</evidence>
<dbReference type="EC" id="4.2.99.18" evidence="10"/>
<keyword evidence="13" id="KW-0255">Endonuclease</keyword>
<evidence type="ECO:0000313" key="13">
    <source>
        <dbReference type="EMBL" id="WXK78598.1"/>
    </source>
</evidence>
<dbReference type="InterPro" id="IPR004035">
    <property type="entry name" value="Endouclease-III_FeS-bd_BS"/>
</dbReference>
<gene>
    <name evidence="10 13" type="primary">nth</name>
    <name evidence="13" type="ORF">WAB15_22830</name>
</gene>
<evidence type="ECO:0000256" key="7">
    <source>
        <dbReference type="ARBA" id="ARBA00023014"/>
    </source>
</evidence>
<keyword evidence="10" id="KW-0456">Lyase</keyword>
<keyword evidence="6 10" id="KW-0408">Iron</keyword>
<dbReference type="PROSITE" id="PS01155">
    <property type="entry name" value="ENDONUCLEASE_III_2"/>
    <property type="match status" value="1"/>
</dbReference>
<comment type="function">
    <text evidence="10">DNA repair enzyme that has both DNA N-glycosylase activity and AP-lyase activity. The DNA N-glycosylase activity releases various damaged pyrimidines from DNA by cleaving the N-glycosidic bond, leaving an AP (apurinic/apyrimidinic) site. The AP-lyase activity cleaves the phosphodiester bond 3' to the AP site by a beta-elimination, leaving a 3'-terminal unsaturated sugar and a product with a terminal 5'-phosphate.</text>
</comment>
<evidence type="ECO:0000256" key="2">
    <source>
        <dbReference type="ARBA" id="ARBA00022485"/>
    </source>
</evidence>
<evidence type="ECO:0000256" key="5">
    <source>
        <dbReference type="ARBA" id="ARBA00022801"/>
    </source>
</evidence>
<feature type="binding site" evidence="10">
    <location>
        <position position="284"/>
    </location>
    <ligand>
        <name>[4Fe-4S] cluster</name>
        <dbReference type="ChEBI" id="CHEBI:49883"/>
    </ligand>
</feature>
<dbReference type="InterPro" id="IPR000445">
    <property type="entry name" value="HhH_motif"/>
</dbReference>
<keyword evidence="5 10" id="KW-0378">Hydrolase</keyword>
<dbReference type="InterPro" id="IPR003265">
    <property type="entry name" value="HhH-GPD_domain"/>
</dbReference>
<dbReference type="NCBIfam" id="TIGR01083">
    <property type="entry name" value="nth"/>
    <property type="match status" value="1"/>
</dbReference>
<evidence type="ECO:0000313" key="14">
    <source>
        <dbReference type="Proteomes" id="UP001626628"/>
    </source>
</evidence>
<feature type="compositionally biased region" description="Low complexity" evidence="11">
    <location>
        <begin position="47"/>
        <end position="76"/>
    </location>
</feature>
<dbReference type="Gene3D" id="1.10.1670.10">
    <property type="entry name" value="Helix-hairpin-Helix base-excision DNA repair enzymes (C-terminal)"/>
    <property type="match status" value="1"/>
</dbReference>
<feature type="region of interest" description="Disordered" evidence="11">
    <location>
        <begin position="31"/>
        <end position="89"/>
    </location>
</feature>
<keyword evidence="8 10" id="KW-0234">DNA repair</keyword>
<evidence type="ECO:0000256" key="8">
    <source>
        <dbReference type="ARBA" id="ARBA00023204"/>
    </source>
</evidence>
<dbReference type="GO" id="GO:0004519">
    <property type="term" value="F:endonuclease activity"/>
    <property type="evidence" value="ECO:0007669"/>
    <property type="project" value="UniProtKB-KW"/>
</dbReference>
<feature type="binding site" evidence="10">
    <location>
        <position position="287"/>
    </location>
    <ligand>
        <name>[4Fe-4S] cluster</name>
        <dbReference type="ChEBI" id="CHEBI:49883"/>
    </ligand>
</feature>
<dbReference type="EMBL" id="CP147982">
    <property type="protein sequence ID" value="WXK78598.1"/>
    <property type="molecule type" value="Genomic_DNA"/>
</dbReference>
<feature type="region of interest" description="Disordered" evidence="11">
    <location>
        <begin position="312"/>
        <end position="343"/>
    </location>
</feature>
<evidence type="ECO:0000256" key="10">
    <source>
        <dbReference type="HAMAP-Rule" id="MF_00942"/>
    </source>
</evidence>
<feature type="region of interest" description="Disordered" evidence="11">
    <location>
        <begin position="1"/>
        <end position="20"/>
    </location>
</feature>
<organism evidence="13 14">
    <name type="scientific">Streptomyces sirii</name>
    <dbReference type="NCBI Taxonomy" id="3127701"/>
    <lineage>
        <taxon>Bacteria</taxon>
        <taxon>Bacillati</taxon>
        <taxon>Actinomycetota</taxon>
        <taxon>Actinomycetes</taxon>
        <taxon>Kitasatosporales</taxon>
        <taxon>Streptomycetaceae</taxon>
        <taxon>Streptomyces</taxon>
    </lineage>
</organism>
<evidence type="ECO:0000259" key="12">
    <source>
        <dbReference type="SMART" id="SM00478"/>
    </source>
</evidence>
<reference evidence="13 14" key="1">
    <citation type="submission" date="2024-03" db="EMBL/GenBank/DDBJ databases">
        <title>The complete genome of Streptomyces sirii sp.nov.</title>
        <authorList>
            <person name="Zakalyukina Y.V."/>
            <person name="Belik A.R."/>
            <person name="Biryukov M.V."/>
            <person name="Baturina O.A."/>
            <person name="Kabilov M.R."/>
        </authorList>
    </citation>
    <scope>NUCLEOTIDE SEQUENCE [LARGE SCALE GENOMIC DNA]</scope>
    <source>
        <strain evidence="13 14">BP-8</strain>
    </source>
</reference>
<keyword evidence="3 10" id="KW-0479">Metal-binding</keyword>
<accession>A0ABZ2QPY0</accession>
<comment type="similarity">
    <text evidence="1 10">Belongs to the Nth/MutY family.</text>
</comment>
<dbReference type="PANTHER" id="PTHR10359">
    <property type="entry name" value="A/G-SPECIFIC ADENINE GLYCOSYLASE/ENDONUCLEASE III"/>
    <property type="match status" value="1"/>
</dbReference>
<dbReference type="CDD" id="cd00056">
    <property type="entry name" value="ENDO3c"/>
    <property type="match status" value="1"/>
</dbReference>
<keyword evidence="7 10" id="KW-0411">Iron-sulfur</keyword>
<keyword evidence="10" id="KW-0238">DNA-binding</keyword>
<feature type="domain" description="HhH-GPD" evidence="12">
    <location>
        <begin position="128"/>
        <end position="275"/>
    </location>
</feature>
<evidence type="ECO:0000256" key="3">
    <source>
        <dbReference type="ARBA" id="ARBA00022723"/>
    </source>
</evidence>
<dbReference type="PANTHER" id="PTHR10359:SF18">
    <property type="entry name" value="ENDONUCLEASE III"/>
    <property type="match status" value="1"/>
</dbReference>
<keyword evidence="2 10" id="KW-0004">4Fe-4S</keyword>
<dbReference type="PROSITE" id="PS00764">
    <property type="entry name" value="ENDONUCLEASE_III_1"/>
    <property type="match status" value="1"/>
</dbReference>